<dbReference type="SUPFAM" id="SSF52047">
    <property type="entry name" value="RNI-like"/>
    <property type="match status" value="2"/>
</dbReference>
<keyword evidence="6 9" id="KW-0547">Nucleotide-binding</keyword>
<keyword evidence="8 9" id="KW-0067">ATP-binding</keyword>
<dbReference type="EMBL" id="CP025958">
    <property type="protein sequence ID" value="AWM37404.1"/>
    <property type="molecule type" value="Genomic_DNA"/>
</dbReference>
<dbReference type="KEGG" id="gog:C1280_10525"/>
<dbReference type="PANTHER" id="PTHR43289">
    <property type="entry name" value="MITOGEN-ACTIVATED PROTEIN KINASE KINASE KINASE 20-RELATED"/>
    <property type="match status" value="1"/>
</dbReference>
<keyword evidence="7" id="KW-0418">Kinase</keyword>
<dbReference type="GO" id="GO:0005524">
    <property type="term" value="F:ATP binding"/>
    <property type="evidence" value="ECO:0007669"/>
    <property type="project" value="UniProtKB-UniRule"/>
</dbReference>
<protein>
    <recommendedName>
        <fullName evidence="1">non-specific serine/threonine protein kinase</fullName>
        <ecNumber evidence="1">2.7.11.1</ecNumber>
    </recommendedName>
</protein>
<feature type="binding site" evidence="9">
    <location>
        <position position="84"/>
    </location>
    <ligand>
        <name>ATP</name>
        <dbReference type="ChEBI" id="CHEBI:30616"/>
    </ligand>
</feature>
<dbReference type="SMART" id="SM00368">
    <property type="entry name" value="LRR_RI"/>
    <property type="match status" value="4"/>
</dbReference>
<dbReference type="Gene3D" id="3.80.10.10">
    <property type="entry name" value="Ribonuclease Inhibitor"/>
    <property type="match status" value="5"/>
</dbReference>
<organism evidence="12 13">
    <name type="scientific">Gemmata obscuriglobus</name>
    <dbReference type="NCBI Taxonomy" id="114"/>
    <lineage>
        <taxon>Bacteria</taxon>
        <taxon>Pseudomonadati</taxon>
        <taxon>Planctomycetota</taxon>
        <taxon>Planctomycetia</taxon>
        <taxon>Gemmatales</taxon>
        <taxon>Gemmataceae</taxon>
        <taxon>Gemmata</taxon>
    </lineage>
</organism>
<evidence type="ECO:0000256" key="2">
    <source>
        <dbReference type="ARBA" id="ARBA00022527"/>
    </source>
</evidence>
<dbReference type="GO" id="GO:0004674">
    <property type="term" value="F:protein serine/threonine kinase activity"/>
    <property type="evidence" value="ECO:0007669"/>
    <property type="project" value="UniProtKB-KW"/>
</dbReference>
<evidence type="ECO:0000256" key="10">
    <source>
        <dbReference type="SAM" id="MobiDB-lite"/>
    </source>
</evidence>
<keyword evidence="4" id="KW-0808">Transferase</keyword>
<feature type="region of interest" description="Disordered" evidence="10">
    <location>
        <begin position="1"/>
        <end position="45"/>
    </location>
</feature>
<keyword evidence="13" id="KW-1185">Reference proteome</keyword>
<dbReference type="CDD" id="cd14014">
    <property type="entry name" value="STKc_PknB_like"/>
    <property type="match status" value="1"/>
</dbReference>
<evidence type="ECO:0000256" key="3">
    <source>
        <dbReference type="ARBA" id="ARBA00022614"/>
    </source>
</evidence>
<feature type="region of interest" description="Disordered" evidence="10">
    <location>
        <begin position="408"/>
        <end position="433"/>
    </location>
</feature>
<dbReference type="InterPro" id="IPR017441">
    <property type="entry name" value="Protein_kinase_ATP_BS"/>
</dbReference>
<dbReference type="OrthoDB" id="263061at2"/>
<proteinExistence type="predicted"/>
<dbReference type="PROSITE" id="PS50011">
    <property type="entry name" value="PROTEIN_KINASE_DOM"/>
    <property type="match status" value="1"/>
</dbReference>
<evidence type="ECO:0000313" key="12">
    <source>
        <dbReference type="EMBL" id="AWM37404.1"/>
    </source>
</evidence>
<dbReference type="InterPro" id="IPR000719">
    <property type="entry name" value="Prot_kinase_dom"/>
</dbReference>
<dbReference type="InterPro" id="IPR011009">
    <property type="entry name" value="Kinase-like_dom_sf"/>
</dbReference>
<evidence type="ECO:0000256" key="4">
    <source>
        <dbReference type="ARBA" id="ARBA00022679"/>
    </source>
</evidence>
<evidence type="ECO:0000256" key="9">
    <source>
        <dbReference type="PROSITE-ProRule" id="PRU10141"/>
    </source>
</evidence>
<feature type="domain" description="Protein kinase" evidence="11">
    <location>
        <begin position="55"/>
        <end position="314"/>
    </location>
</feature>
<dbReference type="Gene3D" id="1.10.510.10">
    <property type="entry name" value="Transferase(Phosphotransferase) domain 1"/>
    <property type="match status" value="1"/>
</dbReference>
<dbReference type="AlphaFoldDB" id="A0A2Z3H6W4"/>
<dbReference type="FunFam" id="1.10.510.10:FF:000021">
    <property type="entry name" value="Serine/threonine protein kinase"/>
    <property type="match status" value="1"/>
</dbReference>
<accession>A0A2Z3H6W4</accession>
<keyword evidence="3" id="KW-0433">Leucine-rich repeat</keyword>
<dbReference type="Proteomes" id="UP000245802">
    <property type="component" value="Chromosome"/>
</dbReference>
<dbReference type="RefSeq" id="WP_109570916.1">
    <property type="nucleotide sequence ID" value="NZ_CP025958.1"/>
</dbReference>
<dbReference type="PROSITE" id="PS00107">
    <property type="entry name" value="PROTEIN_KINASE_ATP"/>
    <property type="match status" value="1"/>
</dbReference>
<evidence type="ECO:0000256" key="6">
    <source>
        <dbReference type="ARBA" id="ARBA00022741"/>
    </source>
</evidence>
<dbReference type="Gene3D" id="3.30.200.20">
    <property type="entry name" value="Phosphorylase Kinase, domain 1"/>
    <property type="match status" value="1"/>
</dbReference>
<evidence type="ECO:0000256" key="8">
    <source>
        <dbReference type="ARBA" id="ARBA00022840"/>
    </source>
</evidence>
<evidence type="ECO:0000256" key="7">
    <source>
        <dbReference type="ARBA" id="ARBA00022777"/>
    </source>
</evidence>
<dbReference type="SMART" id="SM00220">
    <property type="entry name" value="S_TKc"/>
    <property type="match status" value="1"/>
</dbReference>
<dbReference type="Pfam" id="PF13516">
    <property type="entry name" value="LRR_6"/>
    <property type="match status" value="1"/>
</dbReference>
<evidence type="ECO:0000256" key="1">
    <source>
        <dbReference type="ARBA" id="ARBA00012513"/>
    </source>
</evidence>
<dbReference type="PANTHER" id="PTHR43289:SF34">
    <property type="entry name" value="SERINE_THREONINE-PROTEIN KINASE YBDM-RELATED"/>
    <property type="match status" value="1"/>
</dbReference>
<evidence type="ECO:0000259" key="11">
    <source>
        <dbReference type="PROSITE" id="PS50011"/>
    </source>
</evidence>
<reference evidence="12 13" key="1">
    <citation type="submission" date="2018-01" db="EMBL/GenBank/DDBJ databases">
        <title>G. obscuriglobus.</title>
        <authorList>
            <person name="Franke J."/>
            <person name="Blomberg W."/>
            <person name="Selmecki A."/>
        </authorList>
    </citation>
    <scope>NUCLEOTIDE SEQUENCE [LARGE SCALE GENOMIC DNA]</scope>
    <source>
        <strain evidence="12 13">DSM 5831</strain>
    </source>
</reference>
<evidence type="ECO:0000313" key="13">
    <source>
        <dbReference type="Proteomes" id="UP000245802"/>
    </source>
</evidence>
<dbReference type="InterPro" id="IPR032675">
    <property type="entry name" value="LRR_dom_sf"/>
</dbReference>
<keyword evidence="5" id="KW-0677">Repeat</keyword>
<name>A0A2Z3H6W4_9BACT</name>
<dbReference type="InterPro" id="IPR001611">
    <property type="entry name" value="Leu-rich_rpt"/>
</dbReference>
<feature type="region of interest" description="Disordered" evidence="10">
    <location>
        <begin position="355"/>
        <end position="374"/>
    </location>
</feature>
<keyword evidence="2" id="KW-0723">Serine/threonine-protein kinase</keyword>
<dbReference type="EC" id="2.7.11.1" evidence="1"/>
<evidence type="ECO:0000256" key="5">
    <source>
        <dbReference type="ARBA" id="ARBA00022737"/>
    </source>
</evidence>
<dbReference type="Pfam" id="PF00069">
    <property type="entry name" value="Pkinase"/>
    <property type="match status" value="1"/>
</dbReference>
<dbReference type="SUPFAM" id="SSF56112">
    <property type="entry name" value="Protein kinase-like (PK-like)"/>
    <property type="match status" value="1"/>
</dbReference>
<sequence length="1115" mass="116637">MAGPADAQHVIEPDHTQDSLGRAEPTVVGGPSYGPHRYGFGPPTEAGDTGSFGPYRILKLLGKGGMGAVYAAIDTRLDRRLALKVMLPEAAADSGCKERFLREARAAAQVEHDNVVTVYEADERHGVPYIAMQFLQGYPLDAFLKKKGAPTLAQTLRLARETAAGLAAAHRIGLVHRDIKPGNLWLEAPNGRVKVLDFGLAKPLHADVELTQSGMVVGTPAYMSPEQARGAKVDARSDLFSLGAVLYRLCTNRLPFDGPTTMAVLMALGADAPLPVRDLNPQVPDPLATLIHQLLAKEPDERPQSAGEVVKRLLAIANSTGASQVVVTPEPRVVYVPVSVTAVSEENPFADLDATEVERNTPPPAAMQKAGPKRRSLVRPAVGVVGLLALAGAGAALLGQAGSRPELKAEAPAPASAAPKGKPVAAPAKAAATDPDRSAAEWVLSLNGAVQVNGEEREIRSAADLPADRFALTAADLTDRAVADADLARLKDCQALTRIILHGTKVTDAGLAHLKGLSNLAHLNLAYSGVTDAGLADLNAFPLLTSLWVQGTTVSDAGLAVARELPALTHIDLSGTKVTGPGLAHLKGLKGLTLLLSGTALTDANLCYLKGLTGVVELSLSDTPLTDAGLSHLHDLKALGTLDVRKTRATPASLAELHKSVPGCRIRDSAGDRPPLDVNRLAAEWVLSVGGSVGVSGQPRDIRAAADLPQGPLALARVNLSDRSVKDDDLGRLAGCTGLTELVLHETRVTDAALGYLKNLARLQFLSLTGTDVTDAGLARIRERKSLTTLHLSSTKVTNAGLVHLAGLAGLSHIHLDGTGVSDAGLVHLKGLTDLKTLGLSRTRVLGPGLAHTHSWKRLDALYLTNTGVTDEAFAHLSPHHTLRHLGADGTGLTDAGMAHVRHLTGLISLNLSDTAVGDAGLMQLGSNAGPTHLTVRNTKVTLRGLHAFHATGPWRTVTWDGGQLGPTEADRSAARWALAAGGRLRVSGVPNEIVAAGELPKRKFVVTELALNGLAVSDTELAALKYLTGMSRLDLAGSAITNDGLAHLKGLTGLRRLGLSETRVTDAGLDAIKALPLTELDLLGTAVTQKGAEGFRAAQPGCKVERTREAEPKK</sequence>
<gene>
    <name evidence="12" type="ORF">C1280_10525</name>
</gene>
<feature type="compositionally biased region" description="Low complexity" evidence="10">
    <location>
        <begin position="410"/>
        <end position="432"/>
    </location>
</feature>